<sequence>MQPRVLVASTGGTIASTGADAKTPTESAPTLLGAVPGVEEVDLEVAEVAQASGFQMDFDRLEALRETVVGALADGVEGIVVTHGTDTMAESAYAIKLLADPDRPVVFTGAQRPADEPGTDGPTNLRDAIRTAADPRFRAAGGTYLAFDDEVHAARRVRKGHTTALGTFESPSTGPVGEFTPDGLRLLRDPGPESAPIPDAELDPEIRVEIVTNALGADGGAVDRAREAGVDGIVLAGTGLGNATADLGAALERAMADGIPVVVTSRCPDGTTAGLYGGPGGGATLREAGAVGAGDLPPWKARLRLAIALSSDADVAECFGGLESDGQA</sequence>
<dbReference type="PIRSF" id="PIRSF500176">
    <property type="entry name" value="L_ASNase"/>
    <property type="match status" value="1"/>
</dbReference>
<dbReference type="InterPro" id="IPR027473">
    <property type="entry name" value="L-asparaginase_C"/>
</dbReference>
<reference evidence="8 9" key="1">
    <citation type="journal article" date="2019" name="Int. J. Syst. Evol. Microbiol.">
        <title>The Global Catalogue of Microorganisms (GCM) 10K type strain sequencing project: providing services to taxonomists for standard genome sequencing and annotation.</title>
        <authorList>
            <consortium name="The Broad Institute Genomics Platform"/>
            <consortium name="The Broad Institute Genome Sequencing Center for Infectious Disease"/>
            <person name="Wu L."/>
            <person name="Ma J."/>
        </authorList>
    </citation>
    <scope>NUCLEOTIDE SEQUENCE [LARGE SCALE GENOMIC DNA]</scope>
    <source>
        <strain evidence="8 9">CGMCC 1.15824</strain>
    </source>
</reference>
<dbReference type="InterPro" id="IPR027475">
    <property type="entry name" value="Asparaginase/glutaminase_AS2"/>
</dbReference>
<dbReference type="InterPro" id="IPR040919">
    <property type="entry name" value="Asparaginase_C"/>
</dbReference>
<protein>
    <submittedName>
        <fullName evidence="8">Asparaginase</fullName>
    </submittedName>
</protein>
<dbReference type="SMART" id="SM00870">
    <property type="entry name" value="Asparaginase"/>
    <property type="match status" value="1"/>
</dbReference>
<feature type="active site" evidence="4">
    <location>
        <position position="85"/>
    </location>
</feature>
<dbReference type="InterPro" id="IPR020827">
    <property type="entry name" value="Asparaginase/glutaminase_AS1"/>
</dbReference>
<feature type="domain" description="Asparaginase/glutaminase C-terminal" evidence="7">
    <location>
        <begin position="207"/>
        <end position="317"/>
    </location>
</feature>
<dbReference type="InterPro" id="IPR037152">
    <property type="entry name" value="L-asparaginase_N_sf"/>
</dbReference>
<organism evidence="8 9">
    <name type="scientific">Saliphagus infecundisoli</name>
    <dbReference type="NCBI Taxonomy" id="1849069"/>
    <lineage>
        <taxon>Archaea</taxon>
        <taxon>Methanobacteriati</taxon>
        <taxon>Methanobacteriota</taxon>
        <taxon>Stenosarchaea group</taxon>
        <taxon>Halobacteria</taxon>
        <taxon>Halobacteriales</taxon>
        <taxon>Natrialbaceae</taxon>
        <taxon>Saliphagus</taxon>
    </lineage>
</organism>
<dbReference type="AlphaFoldDB" id="A0ABD5QK75"/>
<dbReference type="RefSeq" id="WP_224827691.1">
    <property type="nucleotide sequence ID" value="NZ_JAIVEF010000002.1"/>
</dbReference>
<dbReference type="Pfam" id="PF00710">
    <property type="entry name" value="Asparaginase"/>
    <property type="match status" value="1"/>
</dbReference>
<evidence type="ECO:0000313" key="8">
    <source>
        <dbReference type="EMBL" id="MFC4990011.1"/>
    </source>
</evidence>
<feature type="region of interest" description="Disordered" evidence="5">
    <location>
        <begin position="1"/>
        <end position="27"/>
    </location>
</feature>
<comment type="caution">
    <text evidence="8">The sequence shown here is derived from an EMBL/GenBank/DDBJ whole genome shotgun (WGS) entry which is preliminary data.</text>
</comment>
<evidence type="ECO:0000259" key="7">
    <source>
        <dbReference type="Pfam" id="PF17763"/>
    </source>
</evidence>
<dbReference type="InterPro" id="IPR027474">
    <property type="entry name" value="L-asparaginase_N"/>
</dbReference>
<dbReference type="Gene3D" id="3.40.50.40">
    <property type="match status" value="1"/>
</dbReference>
<dbReference type="PROSITE" id="PS51732">
    <property type="entry name" value="ASN_GLN_ASE_3"/>
    <property type="match status" value="1"/>
</dbReference>
<comment type="similarity">
    <text evidence="1">Belongs to the asparaginase 1 family.</text>
</comment>
<dbReference type="EMBL" id="JBHSJG010000056">
    <property type="protein sequence ID" value="MFC4990011.1"/>
    <property type="molecule type" value="Genomic_DNA"/>
</dbReference>
<dbReference type="Proteomes" id="UP001595925">
    <property type="component" value="Unassembled WGS sequence"/>
</dbReference>
<dbReference type="PROSITE" id="PS00917">
    <property type="entry name" value="ASN_GLN_ASE_2"/>
    <property type="match status" value="1"/>
</dbReference>
<dbReference type="PIRSF" id="PIRSF001220">
    <property type="entry name" value="L-ASNase_gatD"/>
    <property type="match status" value="1"/>
</dbReference>
<evidence type="ECO:0000256" key="4">
    <source>
        <dbReference type="PROSITE-ProRule" id="PRU10100"/>
    </source>
</evidence>
<dbReference type="InterPro" id="IPR004550">
    <property type="entry name" value="AsnASE_II"/>
</dbReference>
<dbReference type="SUPFAM" id="SSF53774">
    <property type="entry name" value="Glutaminase/Asparaginase"/>
    <property type="match status" value="1"/>
</dbReference>
<dbReference type="PANTHER" id="PTHR11707">
    <property type="entry name" value="L-ASPARAGINASE"/>
    <property type="match status" value="1"/>
</dbReference>
<evidence type="ECO:0000259" key="6">
    <source>
        <dbReference type="Pfam" id="PF00710"/>
    </source>
</evidence>
<gene>
    <name evidence="8" type="ORF">ACFPFO_20040</name>
</gene>
<evidence type="ECO:0000256" key="1">
    <source>
        <dbReference type="ARBA" id="ARBA00010518"/>
    </source>
</evidence>
<accession>A0ABD5QK75</accession>
<evidence type="ECO:0000256" key="5">
    <source>
        <dbReference type="SAM" id="MobiDB-lite"/>
    </source>
</evidence>
<dbReference type="Pfam" id="PF17763">
    <property type="entry name" value="Asparaginase_C"/>
    <property type="match status" value="1"/>
</dbReference>
<feature type="domain" description="L-asparaginase N-terminal" evidence="6">
    <location>
        <begin position="4"/>
        <end position="188"/>
    </location>
</feature>
<keyword evidence="9" id="KW-1185">Reference proteome</keyword>
<dbReference type="Gene3D" id="3.40.50.1170">
    <property type="entry name" value="L-asparaginase, N-terminal domain"/>
    <property type="match status" value="1"/>
</dbReference>
<keyword evidence="2" id="KW-0378">Hydrolase</keyword>
<feature type="active site" evidence="3">
    <location>
        <position position="13"/>
    </location>
</feature>
<dbReference type="GO" id="GO:0004067">
    <property type="term" value="F:asparaginase activity"/>
    <property type="evidence" value="ECO:0007669"/>
    <property type="project" value="UniProtKB-UniRule"/>
</dbReference>
<dbReference type="SFLD" id="SFLDS00057">
    <property type="entry name" value="Glutaminase/Asparaginase"/>
    <property type="match status" value="1"/>
</dbReference>
<evidence type="ECO:0000313" key="9">
    <source>
        <dbReference type="Proteomes" id="UP001595925"/>
    </source>
</evidence>
<dbReference type="PROSITE" id="PS00144">
    <property type="entry name" value="ASN_GLN_ASE_1"/>
    <property type="match status" value="1"/>
</dbReference>
<proteinExistence type="inferred from homology"/>
<dbReference type="InterPro" id="IPR006034">
    <property type="entry name" value="Asparaginase/glutaminase-like"/>
</dbReference>
<dbReference type="InterPro" id="IPR036152">
    <property type="entry name" value="Asp/glu_Ase-like_sf"/>
</dbReference>
<dbReference type="CDD" id="cd08964">
    <property type="entry name" value="L-asparaginase_II"/>
    <property type="match status" value="1"/>
</dbReference>
<evidence type="ECO:0000256" key="2">
    <source>
        <dbReference type="ARBA" id="ARBA00022801"/>
    </source>
</evidence>
<evidence type="ECO:0000256" key="3">
    <source>
        <dbReference type="PROSITE-ProRule" id="PRU10099"/>
    </source>
</evidence>
<dbReference type="PANTHER" id="PTHR11707:SF28">
    <property type="entry name" value="60 KDA LYSOPHOSPHOLIPASE"/>
    <property type="match status" value="1"/>
</dbReference>
<name>A0ABD5QK75_9EURY</name>
<dbReference type="PRINTS" id="PR00139">
    <property type="entry name" value="ASNGLNASE"/>
</dbReference>